<proteinExistence type="predicted"/>
<name>A0ABN3C2N3_9MICC</name>
<sequence>MNMVWIPAALNTPVTRPHTPPHDRPALGRRPFEECSPDDGHRAPCRCHVRNLLRACSKESPVSKAHILEPAVKNFTEGAAMNISDGSAKSSEGQ</sequence>
<feature type="region of interest" description="Disordered" evidence="1">
    <location>
        <begin position="12"/>
        <end position="40"/>
    </location>
</feature>
<accession>A0ABN3C2N3</accession>
<comment type="caution">
    <text evidence="2">The sequence shown here is derived from an EMBL/GenBank/DDBJ whole genome shotgun (WGS) entry which is preliminary data.</text>
</comment>
<protein>
    <submittedName>
        <fullName evidence="2">Uncharacterized protein</fullName>
    </submittedName>
</protein>
<keyword evidence="3" id="KW-1185">Reference proteome</keyword>
<evidence type="ECO:0000313" key="3">
    <source>
        <dbReference type="Proteomes" id="UP001500432"/>
    </source>
</evidence>
<dbReference type="EMBL" id="BAAAQW010000014">
    <property type="protein sequence ID" value="GAA2203509.1"/>
    <property type="molecule type" value="Genomic_DNA"/>
</dbReference>
<dbReference type="Proteomes" id="UP001500432">
    <property type="component" value="Unassembled WGS sequence"/>
</dbReference>
<reference evidence="2 3" key="1">
    <citation type="journal article" date="2019" name="Int. J. Syst. Evol. Microbiol.">
        <title>The Global Catalogue of Microorganisms (GCM) 10K type strain sequencing project: providing services to taxonomists for standard genome sequencing and annotation.</title>
        <authorList>
            <consortium name="The Broad Institute Genomics Platform"/>
            <consortium name="The Broad Institute Genome Sequencing Center for Infectious Disease"/>
            <person name="Wu L."/>
            <person name="Ma J."/>
        </authorList>
    </citation>
    <scope>NUCLEOTIDE SEQUENCE [LARGE SCALE GENOMIC DNA]</scope>
    <source>
        <strain evidence="2 3">JCM 16034</strain>
    </source>
</reference>
<organism evidence="2 3">
    <name type="scientific">Sinomonas flava</name>
    <dbReference type="NCBI Taxonomy" id="496857"/>
    <lineage>
        <taxon>Bacteria</taxon>
        <taxon>Bacillati</taxon>
        <taxon>Actinomycetota</taxon>
        <taxon>Actinomycetes</taxon>
        <taxon>Micrococcales</taxon>
        <taxon>Micrococcaceae</taxon>
        <taxon>Sinomonas</taxon>
    </lineage>
</organism>
<gene>
    <name evidence="2" type="ORF">GCM10009849_36190</name>
</gene>
<evidence type="ECO:0000256" key="1">
    <source>
        <dbReference type="SAM" id="MobiDB-lite"/>
    </source>
</evidence>
<evidence type="ECO:0000313" key="2">
    <source>
        <dbReference type="EMBL" id="GAA2203509.1"/>
    </source>
</evidence>
<feature type="compositionally biased region" description="Basic and acidic residues" evidence="1">
    <location>
        <begin position="20"/>
        <end position="40"/>
    </location>
</feature>